<proteinExistence type="predicted"/>
<dbReference type="InterPro" id="IPR013187">
    <property type="entry name" value="F-box-assoc_dom_typ3"/>
</dbReference>
<dbReference type="EMBL" id="JBAMMX010000007">
    <property type="protein sequence ID" value="KAK6936957.1"/>
    <property type="molecule type" value="Genomic_DNA"/>
</dbReference>
<evidence type="ECO:0000313" key="3">
    <source>
        <dbReference type="Proteomes" id="UP001370490"/>
    </source>
</evidence>
<feature type="domain" description="F-box associated beta-propeller type 3" evidence="1">
    <location>
        <begin position="17"/>
        <end position="228"/>
    </location>
</feature>
<dbReference type="InterPro" id="IPR050796">
    <property type="entry name" value="SCF_F-box_component"/>
</dbReference>
<organism evidence="2 3">
    <name type="scientific">Dillenia turbinata</name>
    <dbReference type="NCBI Taxonomy" id="194707"/>
    <lineage>
        <taxon>Eukaryota</taxon>
        <taxon>Viridiplantae</taxon>
        <taxon>Streptophyta</taxon>
        <taxon>Embryophyta</taxon>
        <taxon>Tracheophyta</taxon>
        <taxon>Spermatophyta</taxon>
        <taxon>Magnoliopsida</taxon>
        <taxon>eudicotyledons</taxon>
        <taxon>Gunneridae</taxon>
        <taxon>Pentapetalae</taxon>
        <taxon>Dilleniales</taxon>
        <taxon>Dilleniaceae</taxon>
        <taxon>Dillenia</taxon>
    </lineage>
</organism>
<evidence type="ECO:0000313" key="2">
    <source>
        <dbReference type="EMBL" id="KAK6936957.1"/>
    </source>
</evidence>
<name>A0AAN8W0Q0_9MAGN</name>
<dbReference type="AlphaFoldDB" id="A0AAN8W0Q0"/>
<keyword evidence="3" id="KW-1185">Reference proteome</keyword>
<protein>
    <submittedName>
        <fullName evidence="2">F-box associated domain, type 3</fullName>
    </submittedName>
</protein>
<dbReference type="InterPro" id="IPR017451">
    <property type="entry name" value="F-box-assoc_interact_dom"/>
</dbReference>
<dbReference type="Pfam" id="PF08268">
    <property type="entry name" value="FBA_3"/>
    <property type="match status" value="1"/>
</dbReference>
<evidence type="ECO:0000259" key="1">
    <source>
        <dbReference type="Pfam" id="PF08268"/>
    </source>
</evidence>
<sequence length="309" mass="35565">MHLSDKSQKREQINLCQLKNNTELLKLKAISVSPRLQSLSCSCNALLCFKSCDDPWNVTVFDVLREKKFSIPNGEITRMRKGYTVKYGLGWDFACRIYKIVRVFVEHEGYSLVAEVQTLGTNSWREISNSKSPSYFLRGRPVFAFGALHWMAESLHENDYFYEKPRIISFDIAEEKFYSTPTPEFGSGNAELFHLVDLGGNLAMVDCSSNAQIDIWVLKKKDQWLKECKIGIKASNSGQVEVIGLWKPDEVLLRCRSQYFSYNPIKDELKYRHNRIEGSIDPDTSILDICSHKLSLVSCTKFWEIDVEN</sequence>
<gene>
    <name evidence="2" type="ORF">RJ641_033987</name>
</gene>
<dbReference type="NCBIfam" id="TIGR01640">
    <property type="entry name" value="F_box_assoc_1"/>
    <property type="match status" value="1"/>
</dbReference>
<dbReference type="PANTHER" id="PTHR31672">
    <property type="entry name" value="BNACNNG10540D PROTEIN"/>
    <property type="match status" value="1"/>
</dbReference>
<dbReference type="PANTHER" id="PTHR31672:SF13">
    <property type="entry name" value="F-BOX PROTEIN CPR30-LIKE"/>
    <property type="match status" value="1"/>
</dbReference>
<comment type="caution">
    <text evidence="2">The sequence shown here is derived from an EMBL/GenBank/DDBJ whole genome shotgun (WGS) entry which is preliminary data.</text>
</comment>
<reference evidence="2 3" key="1">
    <citation type="submission" date="2023-12" db="EMBL/GenBank/DDBJ databases">
        <title>A high-quality genome assembly for Dillenia turbinata (Dilleniales).</title>
        <authorList>
            <person name="Chanderbali A."/>
        </authorList>
    </citation>
    <scope>NUCLEOTIDE SEQUENCE [LARGE SCALE GENOMIC DNA]</scope>
    <source>
        <strain evidence="2">LSX21</strain>
        <tissue evidence="2">Leaf</tissue>
    </source>
</reference>
<dbReference type="Proteomes" id="UP001370490">
    <property type="component" value="Unassembled WGS sequence"/>
</dbReference>
<accession>A0AAN8W0Q0</accession>